<dbReference type="Proteomes" id="UP000265366">
    <property type="component" value="Unassembled WGS sequence"/>
</dbReference>
<dbReference type="RefSeq" id="WP_220474075.1">
    <property type="nucleotide sequence ID" value="NZ_QXFM01000058.1"/>
</dbReference>
<comment type="caution">
    <text evidence="2">The sequence shown here is derived from an EMBL/GenBank/DDBJ whole genome shotgun (WGS) entry which is preliminary data.</text>
</comment>
<organism evidence="2 3">
    <name type="scientific">Aurantiacibacter xanthus</name>
    <dbReference type="NCBI Taxonomy" id="1784712"/>
    <lineage>
        <taxon>Bacteria</taxon>
        <taxon>Pseudomonadati</taxon>
        <taxon>Pseudomonadota</taxon>
        <taxon>Alphaproteobacteria</taxon>
        <taxon>Sphingomonadales</taxon>
        <taxon>Erythrobacteraceae</taxon>
        <taxon>Aurantiacibacter</taxon>
    </lineage>
</organism>
<dbReference type="AlphaFoldDB" id="A0A3A1PAB8"/>
<accession>A0A3A1PAB8</accession>
<evidence type="ECO:0008006" key="4">
    <source>
        <dbReference type="Google" id="ProtNLM"/>
    </source>
</evidence>
<keyword evidence="1" id="KW-0812">Transmembrane</keyword>
<sequence length="112" mass="11800">MTLAGLPLWAFALGALAIAGVLLLLQRLRPAPRTIVLPGAMLWAEAIRMAPARVLDRPLRHLWAYLLAVVLAGLLWTAFADPVRTGPDQGAMVTFYLDTGPGMGAGDGAPAT</sequence>
<feature type="non-terminal residue" evidence="2">
    <location>
        <position position="112"/>
    </location>
</feature>
<keyword evidence="3" id="KW-1185">Reference proteome</keyword>
<gene>
    <name evidence="2" type="ORF">D2V17_05795</name>
</gene>
<evidence type="ECO:0000313" key="3">
    <source>
        <dbReference type="Proteomes" id="UP000265366"/>
    </source>
</evidence>
<reference evidence="2 3" key="1">
    <citation type="submission" date="2018-08" db="EMBL/GenBank/DDBJ databases">
        <title>Erythrobacter zhengii sp.nov., a bacterium isolated from deep-sea sediment.</title>
        <authorList>
            <person name="Fang C."/>
            <person name="Wu Y.-H."/>
            <person name="Sun C."/>
            <person name="Wang H."/>
            <person name="Cheng H."/>
            <person name="Meng F.-X."/>
            <person name="Wang C.-S."/>
            <person name="Xu X.-W."/>
        </authorList>
    </citation>
    <scope>NUCLEOTIDE SEQUENCE [LARGE SCALE GENOMIC DNA]</scope>
    <source>
        <strain evidence="2 3">CCTCC AB 2015396</strain>
    </source>
</reference>
<evidence type="ECO:0000313" key="2">
    <source>
        <dbReference type="EMBL" id="RIV89668.1"/>
    </source>
</evidence>
<keyword evidence="1" id="KW-0472">Membrane</keyword>
<proteinExistence type="predicted"/>
<keyword evidence="1" id="KW-1133">Transmembrane helix</keyword>
<dbReference type="EMBL" id="QXFM01000058">
    <property type="protein sequence ID" value="RIV89668.1"/>
    <property type="molecule type" value="Genomic_DNA"/>
</dbReference>
<evidence type="ECO:0000256" key="1">
    <source>
        <dbReference type="SAM" id="Phobius"/>
    </source>
</evidence>
<protein>
    <recommendedName>
        <fullName evidence="4">Aerotolerance regulator N-terminal domain-containing protein</fullName>
    </recommendedName>
</protein>
<feature type="transmembrane region" description="Helical" evidence="1">
    <location>
        <begin position="62"/>
        <end position="79"/>
    </location>
</feature>
<feature type="transmembrane region" description="Helical" evidence="1">
    <location>
        <begin position="6"/>
        <end position="25"/>
    </location>
</feature>
<name>A0A3A1PAB8_9SPHN</name>